<evidence type="ECO:0000256" key="6">
    <source>
        <dbReference type="ARBA" id="ARBA00023125"/>
    </source>
</evidence>
<dbReference type="InterPro" id="IPR003738">
    <property type="entry name" value="SRAP"/>
</dbReference>
<keyword evidence="6" id="KW-0238">DNA-binding</keyword>
<evidence type="ECO:0000256" key="7">
    <source>
        <dbReference type="ARBA" id="ARBA00023239"/>
    </source>
</evidence>
<organism evidence="10 11">
    <name type="scientific">Luteolibacter arcticus</name>
    <dbReference type="NCBI Taxonomy" id="1581411"/>
    <lineage>
        <taxon>Bacteria</taxon>
        <taxon>Pseudomonadati</taxon>
        <taxon>Verrucomicrobiota</taxon>
        <taxon>Verrucomicrobiia</taxon>
        <taxon>Verrucomicrobiales</taxon>
        <taxon>Verrucomicrobiaceae</taxon>
        <taxon>Luteolibacter</taxon>
    </lineage>
</organism>
<keyword evidence="11" id="KW-1185">Reference proteome</keyword>
<dbReference type="PANTHER" id="PTHR13604">
    <property type="entry name" value="DC12-RELATED"/>
    <property type="match status" value="1"/>
</dbReference>
<evidence type="ECO:0000313" key="10">
    <source>
        <dbReference type="EMBL" id="MCW1921015.1"/>
    </source>
</evidence>
<accession>A0ABT3GBL3</accession>
<dbReference type="Gene3D" id="3.90.1680.10">
    <property type="entry name" value="SOS response associated peptidase-like"/>
    <property type="match status" value="1"/>
</dbReference>
<name>A0ABT3GBL3_9BACT</name>
<evidence type="ECO:0000256" key="1">
    <source>
        <dbReference type="ARBA" id="ARBA00008136"/>
    </source>
</evidence>
<reference evidence="10 11" key="1">
    <citation type="submission" date="2022-10" db="EMBL/GenBank/DDBJ databases">
        <title>Luteolibacter arcticus strain CCTCC AB 2014275, whole genome shotgun sequencing project.</title>
        <authorList>
            <person name="Zhao G."/>
            <person name="Shen L."/>
        </authorList>
    </citation>
    <scope>NUCLEOTIDE SEQUENCE [LARGE SCALE GENOMIC DNA]</scope>
    <source>
        <strain evidence="10 11">CCTCC AB 2014275</strain>
    </source>
</reference>
<protein>
    <recommendedName>
        <fullName evidence="8">Abasic site processing protein</fullName>
        <ecNumber evidence="8">3.4.-.-</ecNumber>
    </recommendedName>
</protein>
<keyword evidence="2 8" id="KW-0645">Protease</keyword>
<dbReference type="Pfam" id="PF02586">
    <property type="entry name" value="SRAP"/>
    <property type="match status" value="1"/>
</dbReference>
<keyword evidence="3" id="KW-0227">DNA damage</keyword>
<evidence type="ECO:0000256" key="4">
    <source>
        <dbReference type="ARBA" id="ARBA00022801"/>
    </source>
</evidence>
<dbReference type="SUPFAM" id="SSF143081">
    <property type="entry name" value="BB1717-like"/>
    <property type="match status" value="1"/>
</dbReference>
<evidence type="ECO:0000256" key="8">
    <source>
        <dbReference type="RuleBase" id="RU364100"/>
    </source>
</evidence>
<evidence type="ECO:0000256" key="5">
    <source>
        <dbReference type="ARBA" id="ARBA00023124"/>
    </source>
</evidence>
<dbReference type="RefSeq" id="WP_264485124.1">
    <property type="nucleotide sequence ID" value="NZ_JAPDDT010000001.1"/>
</dbReference>
<gene>
    <name evidence="10" type="ORF">OKA05_00515</name>
</gene>
<dbReference type="Proteomes" id="UP001320876">
    <property type="component" value="Unassembled WGS sequence"/>
</dbReference>
<dbReference type="InterPro" id="IPR036590">
    <property type="entry name" value="SRAP-like"/>
</dbReference>
<comment type="similarity">
    <text evidence="1 8">Belongs to the SOS response-associated peptidase family.</text>
</comment>
<keyword evidence="5" id="KW-0190">Covalent protein-DNA linkage</keyword>
<evidence type="ECO:0000256" key="9">
    <source>
        <dbReference type="SAM" id="MobiDB-lite"/>
    </source>
</evidence>
<comment type="caution">
    <text evidence="10">The sequence shown here is derived from an EMBL/GenBank/DDBJ whole genome shotgun (WGS) entry which is preliminary data.</text>
</comment>
<evidence type="ECO:0000256" key="2">
    <source>
        <dbReference type="ARBA" id="ARBA00022670"/>
    </source>
</evidence>
<dbReference type="PANTHER" id="PTHR13604:SF0">
    <property type="entry name" value="ABASIC SITE PROCESSING PROTEIN HMCES"/>
    <property type="match status" value="1"/>
</dbReference>
<evidence type="ECO:0000313" key="11">
    <source>
        <dbReference type="Proteomes" id="UP001320876"/>
    </source>
</evidence>
<feature type="region of interest" description="Disordered" evidence="9">
    <location>
        <begin position="199"/>
        <end position="219"/>
    </location>
</feature>
<dbReference type="EMBL" id="JAPDDT010000001">
    <property type="protein sequence ID" value="MCW1921015.1"/>
    <property type="molecule type" value="Genomic_DNA"/>
</dbReference>
<proteinExistence type="inferred from homology"/>
<keyword evidence="4 8" id="KW-0378">Hydrolase</keyword>
<sequence>MCTYHKVQLKKAARHGKIDPALWNKLNADFEEFSDQGIEPSMPLAVITGEREVVVMTWGFRRRFKRKDGKPGPDGTGLTAAKPVVNAQSEKMGSYMWKDAYQHRRCIVPVTEFYEWTGPTGAKVAHRFHMGGDCFFVAGLWEESPEFGLCHTMLTTEPNREVAATGHDRCLVALLDHEIDPWLDGMALADFHRPDGMFQVESNVPNPRGGKRPEQGELF</sequence>
<keyword evidence="7" id="KW-0456">Lyase</keyword>
<dbReference type="EC" id="3.4.-.-" evidence="8"/>
<evidence type="ECO:0000256" key="3">
    <source>
        <dbReference type="ARBA" id="ARBA00022763"/>
    </source>
</evidence>